<feature type="transmembrane region" description="Helical" evidence="9">
    <location>
        <begin position="21"/>
        <end position="44"/>
    </location>
</feature>
<feature type="transmembrane region" description="Helical" evidence="9">
    <location>
        <begin position="130"/>
        <end position="153"/>
    </location>
</feature>
<dbReference type="InterPro" id="IPR035906">
    <property type="entry name" value="MetI-like_sf"/>
</dbReference>
<dbReference type="Pfam" id="PF00528">
    <property type="entry name" value="BPD_transp_1"/>
    <property type="match status" value="1"/>
</dbReference>
<gene>
    <name evidence="11" type="ORF">LBAT_0325</name>
</gene>
<feature type="transmembrane region" description="Helical" evidence="9">
    <location>
        <begin position="88"/>
        <end position="110"/>
    </location>
</feature>
<dbReference type="AlphaFoldDB" id="A0A0D6A225"/>
<dbReference type="PANTHER" id="PTHR30614">
    <property type="entry name" value="MEMBRANE COMPONENT OF AMINO ACID ABC TRANSPORTER"/>
    <property type="match status" value="1"/>
</dbReference>
<evidence type="ECO:0000256" key="9">
    <source>
        <dbReference type="RuleBase" id="RU363032"/>
    </source>
</evidence>
<evidence type="ECO:0000256" key="4">
    <source>
        <dbReference type="ARBA" id="ARBA00022475"/>
    </source>
</evidence>
<keyword evidence="5 9" id="KW-0812">Transmembrane</keyword>
<dbReference type="SUPFAM" id="SSF161098">
    <property type="entry name" value="MetI-like"/>
    <property type="match status" value="1"/>
</dbReference>
<keyword evidence="8 9" id="KW-0472">Membrane</keyword>
<dbReference type="NCBIfam" id="TIGR01726">
    <property type="entry name" value="HEQRo_perm_3TM"/>
    <property type="match status" value="1"/>
</dbReference>
<feature type="transmembrane region" description="Helical" evidence="9">
    <location>
        <begin position="160"/>
        <end position="181"/>
    </location>
</feature>
<keyword evidence="4" id="KW-1003">Cell membrane</keyword>
<evidence type="ECO:0000256" key="6">
    <source>
        <dbReference type="ARBA" id="ARBA00022970"/>
    </source>
</evidence>
<dbReference type="GO" id="GO:0006865">
    <property type="term" value="P:amino acid transport"/>
    <property type="evidence" value="ECO:0007669"/>
    <property type="project" value="UniProtKB-KW"/>
</dbReference>
<dbReference type="EMBL" id="AP014808">
    <property type="protein sequence ID" value="BAQ56714.1"/>
    <property type="molecule type" value="Genomic_DNA"/>
</dbReference>
<dbReference type="CDD" id="cd06261">
    <property type="entry name" value="TM_PBP2"/>
    <property type="match status" value="1"/>
</dbReference>
<dbReference type="Gene3D" id="1.10.3720.10">
    <property type="entry name" value="MetI-like"/>
    <property type="match status" value="1"/>
</dbReference>
<proteinExistence type="inferred from homology"/>
<dbReference type="InterPro" id="IPR010065">
    <property type="entry name" value="AA_ABC_transptr_permease_3TM"/>
</dbReference>
<comment type="similarity">
    <text evidence="2">Belongs to the binding-protein-dependent transport system permease family. HisMQ subfamily.</text>
</comment>
<protein>
    <submittedName>
        <fullName evidence="11">Amino acid ABC transporter permease component</fullName>
    </submittedName>
</protein>
<dbReference type="InterPro" id="IPR000515">
    <property type="entry name" value="MetI-like"/>
</dbReference>
<evidence type="ECO:0000313" key="12">
    <source>
        <dbReference type="Proteomes" id="UP000035709"/>
    </source>
</evidence>
<dbReference type="PROSITE" id="PS50928">
    <property type="entry name" value="ABC_TM1"/>
    <property type="match status" value="1"/>
</dbReference>
<keyword evidence="12" id="KW-1185">Reference proteome</keyword>
<organism evidence="11 12">
    <name type="scientific">Lactobacillus acetotolerans</name>
    <dbReference type="NCBI Taxonomy" id="1600"/>
    <lineage>
        <taxon>Bacteria</taxon>
        <taxon>Bacillati</taxon>
        <taxon>Bacillota</taxon>
        <taxon>Bacilli</taxon>
        <taxon>Lactobacillales</taxon>
        <taxon>Lactobacillaceae</taxon>
        <taxon>Lactobacillus</taxon>
    </lineage>
</organism>
<evidence type="ECO:0000256" key="5">
    <source>
        <dbReference type="ARBA" id="ARBA00022692"/>
    </source>
</evidence>
<dbReference type="GO" id="GO:0022857">
    <property type="term" value="F:transmembrane transporter activity"/>
    <property type="evidence" value="ECO:0007669"/>
    <property type="project" value="InterPro"/>
</dbReference>
<comment type="subcellular location">
    <subcellularLocation>
        <location evidence="1 9">Cell membrane</location>
        <topology evidence="1 9">Multi-pass membrane protein</topology>
    </subcellularLocation>
</comment>
<dbReference type="PATRIC" id="fig|1600.4.peg.332"/>
<dbReference type="KEGG" id="lae:LBAT_0325"/>
<feature type="transmembrane region" description="Helical" evidence="9">
    <location>
        <begin position="64"/>
        <end position="81"/>
    </location>
</feature>
<evidence type="ECO:0000256" key="2">
    <source>
        <dbReference type="ARBA" id="ARBA00010072"/>
    </source>
</evidence>
<dbReference type="Proteomes" id="UP000035709">
    <property type="component" value="Chromosome"/>
</dbReference>
<evidence type="ECO:0000259" key="10">
    <source>
        <dbReference type="PROSITE" id="PS50928"/>
    </source>
</evidence>
<sequence length="219" mass="24172">MNWQIIDQSLPIFAKAFQLTCWLSLVGIIGSIIVGIISSLIQYFKVPILSQIFTAYVELARNTPLLIQLFFLYYAFPVLGLKMSAETCGIIGLIFLGGAYMAEGFTGGFNGVNTSQINSGKALGMNDLQLARYVVFPQGFALSMPALAANIIFLIKETSIFSVIAIPELTNTALDLIGMYYRSNEYLFVLVVAYAIIMIPVILILSYLEKRVRYGSFGN</sequence>
<dbReference type="PANTHER" id="PTHR30614:SF37">
    <property type="entry name" value="AMINO-ACID ABC TRANSPORTER PERMEASE PROTEIN YHDX-RELATED"/>
    <property type="match status" value="1"/>
</dbReference>
<evidence type="ECO:0000256" key="1">
    <source>
        <dbReference type="ARBA" id="ARBA00004651"/>
    </source>
</evidence>
<dbReference type="STRING" id="1600.LBAT_0325"/>
<evidence type="ECO:0000313" key="11">
    <source>
        <dbReference type="EMBL" id="BAQ56714.1"/>
    </source>
</evidence>
<evidence type="ECO:0000256" key="7">
    <source>
        <dbReference type="ARBA" id="ARBA00022989"/>
    </source>
</evidence>
<dbReference type="OrthoDB" id="9805999at2"/>
<dbReference type="InterPro" id="IPR043429">
    <property type="entry name" value="ArtM/GltK/GlnP/TcyL/YhdX-like"/>
</dbReference>
<keyword evidence="7 9" id="KW-1133">Transmembrane helix</keyword>
<feature type="transmembrane region" description="Helical" evidence="9">
    <location>
        <begin position="187"/>
        <end position="208"/>
    </location>
</feature>
<dbReference type="GO" id="GO:0043190">
    <property type="term" value="C:ATP-binding cassette (ABC) transporter complex"/>
    <property type="evidence" value="ECO:0007669"/>
    <property type="project" value="InterPro"/>
</dbReference>
<name>A0A0D6A225_9LACO</name>
<reference evidence="11 12" key="1">
    <citation type="submission" date="2015-03" db="EMBL/GenBank/DDBJ databases">
        <title>Complete genome sequence of Lactobacillus acetotolerans NBRC 13120.</title>
        <authorList>
            <person name="Toh H."/>
            <person name="Morita H."/>
            <person name="Fujita N."/>
        </authorList>
    </citation>
    <scope>NUCLEOTIDE SEQUENCE [LARGE SCALE GENOMIC DNA]</scope>
    <source>
        <strain evidence="11 12">NBRC 13120</strain>
    </source>
</reference>
<feature type="domain" description="ABC transmembrane type-1" evidence="10">
    <location>
        <begin position="17"/>
        <end position="209"/>
    </location>
</feature>
<evidence type="ECO:0000256" key="3">
    <source>
        <dbReference type="ARBA" id="ARBA00022448"/>
    </source>
</evidence>
<accession>A0A0D6A225</accession>
<evidence type="ECO:0000256" key="8">
    <source>
        <dbReference type="ARBA" id="ARBA00023136"/>
    </source>
</evidence>
<keyword evidence="3 9" id="KW-0813">Transport</keyword>
<dbReference type="RefSeq" id="WP_060459179.1">
    <property type="nucleotide sequence ID" value="NZ_AP014808.1"/>
</dbReference>
<keyword evidence="6" id="KW-0029">Amino-acid transport</keyword>